<sequence length="69" mass="7782">MRSASMKRGKYFRTRGQAIVKGFHNTYPAPMARDTIACPFCGESFEVLLDDTEGEQSLITDCEICCRPM</sequence>
<dbReference type="AlphaFoldDB" id="A0A382THD8"/>
<accession>A0A382THD8</accession>
<reference evidence="1" key="1">
    <citation type="submission" date="2018-05" db="EMBL/GenBank/DDBJ databases">
        <authorList>
            <person name="Lanie J.A."/>
            <person name="Ng W.-L."/>
            <person name="Kazmierczak K.M."/>
            <person name="Andrzejewski T.M."/>
            <person name="Davidsen T.M."/>
            <person name="Wayne K.J."/>
            <person name="Tettelin H."/>
            <person name="Glass J.I."/>
            <person name="Rusch D."/>
            <person name="Podicherti R."/>
            <person name="Tsui H.-C.T."/>
            <person name="Winkler M.E."/>
        </authorList>
    </citation>
    <scope>NUCLEOTIDE SEQUENCE</scope>
</reference>
<organism evidence="1">
    <name type="scientific">marine metagenome</name>
    <dbReference type="NCBI Taxonomy" id="408172"/>
    <lineage>
        <taxon>unclassified sequences</taxon>
        <taxon>metagenomes</taxon>
        <taxon>ecological metagenomes</taxon>
    </lineage>
</organism>
<dbReference type="InterPro" id="IPR025990">
    <property type="entry name" value="zinc_ribbon_bacterial"/>
</dbReference>
<dbReference type="Pfam" id="PF14255">
    <property type="entry name" value="Zn_ribbon_21"/>
    <property type="match status" value="1"/>
</dbReference>
<proteinExistence type="predicted"/>
<dbReference type="EMBL" id="UINC01136209">
    <property type="protein sequence ID" value="SVD20841.1"/>
    <property type="molecule type" value="Genomic_DNA"/>
</dbReference>
<gene>
    <name evidence="1" type="ORF">METZ01_LOCUS373695</name>
</gene>
<evidence type="ECO:0008006" key="2">
    <source>
        <dbReference type="Google" id="ProtNLM"/>
    </source>
</evidence>
<protein>
    <recommendedName>
        <fullName evidence="2">CPXCG motif-containing cysteine-rich protein</fullName>
    </recommendedName>
</protein>
<evidence type="ECO:0000313" key="1">
    <source>
        <dbReference type="EMBL" id="SVD20841.1"/>
    </source>
</evidence>
<name>A0A382THD8_9ZZZZ</name>
<feature type="non-terminal residue" evidence="1">
    <location>
        <position position="69"/>
    </location>
</feature>